<dbReference type="AlphaFoldDB" id="A0A0F9I4P0"/>
<keyword evidence="4" id="KW-0408">Iron</keyword>
<dbReference type="GO" id="GO:0051539">
    <property type="term" value="F:4 iron, 4 sulfur cluster binding"/>
    <property type="evidence" value="ECO:0007669"/>
    <property type="project" value="UniProtKB-KW"/>
</dbReference>
<keyword evidence="1" id="KW-0004">4Fe-4S</keyword>
<accession>A0A0F9I4P0</accession>
<reference evidence="7" key="1">
    <citation type="journal article" date="2015" name="Nature">
        <title>Complex archaea that bridge the gap between prokaryotes and eukaryotes.</title>
        <authorList>
            <person name="Spang A."/>
            <person name="Saw J.H."/>
            <person name="Jorgensen S.L."/>
            <person name="Zaremba-Niedzwiedzka K."/>
            <person name="Martijn J."/>
            <person name="Lind A.E."/>
            <person name="van Eijk R."/>
            <person name="Schleper C."/>
            <person name="Guy L."/>
            <person name="Ettema T.J."/>
        </authorList>
    </citation>
    <scope>NUCLEOTIDE SEQUENCE</scope>
</reference>
<dbReference type="PROSITE" id="PS51379">
    <property type="entry name" value="4FE4S_FER_2"/>
    <property type="match status" value="1"/>
</dbReference>
<dbReference type="PROSITE" id="PS00198">
    <property type="entry name" value="4FE4S_FER_1"/>
    <property type="match status" value="1"/>
</dbReference>
<evidence type="ECO:0000256" key="5">
    <source>
        <dbReference type="ARBA" id="ARBA00023014"/>
    </source>
</evidence>
<comment type="caution">
    <text evidence="7">The sequence shown here is derived from an EMBL/GenBank/DDBJ whole genome shotgun (WGS) entry which is preliminary data.</text>
</comment>
<protein>
    <recommendedName>
        <fullName evidence="6">4Fe-4S ferredoxin-type domain-containing protein</fullName>
    </recommendedName>
</protein>
<dbReference type="Pfam" id="PF13183">
    <property type="entry name" value="Fer4_8"/>
    <property type="match status" value="1"/>
</dbReference>
<dbReference type="Gene3D" id="1.10.1060.10">
    <property type="entry name" value="Alpha-helical ferredoxin"/>
    <property type="match status" value="1"/>
</dbReference>
<dbReference type="GO" id="GO:0046872">
    <property type="term" value="F:metal ion binding"/>
    <property type="evidence" value="ECO:0007669"/>
    <property type="project" value="UniProtKB-KW"/>
</dbReference>
<dbReference type="PANTHER" id="PTHR43255">
    <property type="entry name" value="IRON-SULFUR-BINDING OXIDOREDUCTASE FADF-RELATED-RELATED"/>
    <property type="match status" value="1"/>
</dbReference>
<keyword evidence="3" id="KW-0560">Oxidoreductase</keyword>
<dbReference type="GO" id="GO:0016491">
    <property type="term" value="F:oxidoreductase activity"/>
    <property type="evidence" value="ECO:0007669"/>
    <property type="project" value="UniProtKB-KW"/>
</dbReference>
<feature type="domain" description="4Fe-4S ferredoxin-type" evidence="6">
    <location>
        <begin position="18"/>
        <end position="48"/>
    </location>
</feature>
<evidence type="ECO:0000313" key="7">
    <source>
        <dbReference type="EMBL" id="KKM14644.1"/>
    </source>
</evidence>
<proteinExistence type="predicted"/>
<dbReference type="EMBL" id="LAZR01015100">
    <property type="protein sequence ID" value="KKM14644.1"/>
    <property type="molecule type" value="Genomic_DNA"/>
</dbReference>
<evidence type="ECO:0000256" key="4">
    <source>
        <dbReference type="ARBA" id="ARBA00023004"/>
    </source>
</evidence>
<dbReference type="SUPFAM" id="SSF46548">
    <property type="entry name" value="alpha-helical ferredoxin"/>
    <property type="match status" value="1"/>
</dbReference>
<dbReference type="InterPro" id="IPR017900">
    <property type="entry name" value="4Fe4S_Fe_S_CS"/>
</dbReference>
<name>A0A0F9I4P0_9ZZZZ</name>
<gene>
    <name evidence="7" type="ORF">LCGC14_1704050</name>
</gene>
<evidence type="ECO:0000259" key="6">
    <source>
        <dbReference type="PROSITE" id="PS51379"/>
    </source>
</evidence>
<evidence type="ECO:0000256" key="1">
    <source>
        <dbReference type="ARBA" id="ARBA00022485"/>
    </source>
</evidence>
<dbReference type="GO" id="GO:0005886">
    <property type="term" value="C:plasma membrane"/>
    <property type="evidence" value="ECO:0007669"/>
    <property type="project" value="TreeGrafter"/>
</dbReference>
<keyword evidence="2" id="KW-0479">Metal-binding</keyword>
<dbReference type="InterPro" id="IPR009051">
    <property type="entry name" value="Helical_ferredxn"/>
</dbReference>
<dbReference type="PANTHER" id="PTHR43255:SF1">
    <property type="entry name" value="IRON-SULFUR-BINDING OXIDOREDUCTASE FADF-RELATED"/>
    <property type="match status" value="1"/>
</dbReference>
<evidence type="ECO:0000256" key="2">
    <source>
        <dbReference type="ARBA" id="ARBA00022723"/>
    </source>
</evidence>
<organism evidence="7">
    <name type="scientific">marine sediment metagenome</name>
    <dbReference type="NCBI Taxonomy" id="412755"/>
    <lineage>
        <taxon>unclassified sequences</taxon>
        <taxon>metagenomes</taxon>
        <taxon>ecological metagenomes</taxon>
    </lineage>
</organism>
<dbReference type="InterPro" id="IPR051460">
    <property type="entry name" value="HdrC_iron-sulfur_subunit"/>
</dbReference>
<dbReference type="InterPro" id="IPR017896">
    <property type="entry name" value="4Fe4S_Fe-S-bd"/>
</dbReference>
<sequence>MHQATLHPDETFLELLEADGKFDTNACFQCRKCTNGCPVTFAMDLYPDEVIRLVILGQRETVLKCRTIWVCAACETCTARCPNGVKIAELMDAIKERTLLERVPGPQPQILTLHRTFLKNVRKWGRAFEGTLLPAYLMRSGQFLHKWREGLWGWDIKFGWRLLCKGRFFHFPKRIKGKKEIRNILIHHKK</sequence>
<keyword evidence="5" id="KW-0411">Iron-sulfur</keyword>
<evidence type="ECO:0000256" key="3">
    <source>
        <dbReference type="ARBA" id="ARBA00023002"/>
    </source>
</evidence>